<dbReference type="AlphaFoldDB" id="A0A433ZUM5"/>
<protein>
    <submittedName>
        <fullName evidence="2">Uncharacterized protein</fullName>
    </submittedName>
</protein>
<keyword evidence="1" id="KW-1133">Transmembrane helix</keyword>
<dbReference type="EMBL" id="NRQY01000001">
    <property type="protein sequence ID" value="RUT65811.1"/>
    <property type="molecule type" value="Genomic_DNA"/>
</dbReference>
<organism evidence="2 3">
    <name type="scientific">Morganella morganii</name>
    <name type="common">Proteus morganii</name>
    <dbReference type="NCBI Taxonomy" id="582"/>
    <lineage>
        <taxon>Bacteria</taxon>
        <taxon>Pseudomonadati</taxon>
        <taxon>Pseudomonadota</taxon>
        <taxon>Gammaproteobacteria</taxon>
        <taxon>Enterobacterales</taxon>
        <taxon>Morganellaceae</taxon>
        <taxon>Morganella</taxon>
    </lineage>
</organism>
<feature type="transmembrane region" description="Helical" evidence="1">
    <location>
        <begin position="123"/>
        <end position="149"/>
    </location>
</feature>
<sequence length="428" mass="48514">MYFLFMKKVCFFDLPFIRQDNNAKPEHNYRRILAGDKVFYAFVSQFSDKSVLKKLQDGDRVFIGARPLADGSYWLHWLVSPEHGNLEPVTEGTGNLRNLKKLTLSLAMVILSVWLFFTQLPGVIAALILMLVFGGGLWMLASSVQALLVTNSRTMKHLLNGLAQVKAGNTGICSQAEYLLPGTTKSARHRRPGDEERFNELDSVRPEDYCHAEKLTLAGVQGPVTDLRSVRDFTGSGKSRRDYIEYHFLCSGVPFTLRNYYSSMTEDINPLFFRSHPFFIATDDPVNLIVNQQKGVITGLYNERDHSAYLKPDGMAVSSQQVKLMYKVFTGIFLVMMLMLMVMIFIFNDLWSIKGTPDKWDWLHAVKSLGGIALMFLMVISGILLLMEVVTLLVRKKSAGAARFVFVRQMLIQLRLRNGKNTVVQEIN</sequence>
<evidence type="ECO:0000313" key="2">
    <source>
        <dbReference type="EMBL" id="RUT65811.1"/>
    </source>
</evidence>
<keyword evidence="1" id="KW-0472">Membrane</keyword>
<dbReference type="Proteomes" id="UP000286908">
    <property type="component" value="Unassembled WGS sequence"/>
</dbReference>
<comment type="caution">
    <text evidence="2">The sequence shown here is derived from an EMBL/GenBank/DDBJ whole genome shotgun (WGS) entry which is preliminary data.</text>
</comment>
<proteinExistence type="predicted"/>
<reference evidence="2 3" key="1">
    <citation type="submission" date="2017-08" db="EMBL/GenBank/DDBJ databases">
        <title>Draft genome sequence of pheromone producing symbiont Morganella morganii, of the female New Zealand grass grub Costelytra giveni.</title>
        <authorList>
            <person name="Laugraud A."/>
            <person name="Young S.D."/>
            <person name="Hurst M.H."/>
        </authorList>
    </citation>
    <scope>NUCLEOTIDE SEQUENCE [LARGE SCALE GENOMIC DNA]</scope>
    <source>
        <strain evidence="2 3">MMsCG</strain>
    </source>
</reference>
<accession>A0A433ZUM5</accession>
<gene>
    <name evidence="2" type="ORF">CKG00_04930</name>
</gene>
<name>A0A433ZUM5_MORMO</name>
<evidence type="ECO:0000256" key="1">
    <source>
        <dbReference type="SAM" id="Phobius"/>
    </source>
</evidence>
<keyword evidence="1" id="KW-0812">Transmembrane</keyword>
<evidence type="ECO:0000313" key="3">
    <source>
        <dbReference type="Proteomes" id="UP000286908"/>
    </source>
</evidence>
<feature type="transmembrane region" description="Helical" evidence="1">
    <location>
        <begin position="102"/>
        <end position="117"/>
    </location>
</feature>
<feature type="transmembrane region" description="Helical" evidence="1">
    <location>
        <begin position="328"/>
        <end position="348"/>
    </location>
</feature>
<feature type="transmembrane region" description="Helical" evidence="1">
    <location>
        <begin position="368"/>
        <end position="394"/>
    </location>
</feature>